<evidence type="ECO:0000313" key="2">
    <source>
        <dbReference type="Proteomes" id="UP000244934"/>
    </source>
</evidence>
<proteinExistence type="predicted"/>
<dbReference type="Proteomes" id="UP000244934">
    <property type="component" value="Unassembled WGS sequence"/>
</dbReference>
<dbReference type="AlphaFoldDB" id="A0A2R8CIT9"/>
<name>A0A2R8CIT9_9GAMM</name>
<dbReference type="EMBL" id="ONZI01000001">
    <property type="protein sequence ID" value="SPJ32791.1"/>
    <property type="molecule type" value="Genomic_DNA"/>
</dbReference>
<protein>
    <submittedName>
        <fullName evidence="1">Uncharacterized protein</fullName>
    </submittedName>
</protein>
<organism evidence="1 2">
    <name type="scientific">Kushneria phyllosphaerae</name>
    <dbReference type="NCBI Taxonomy" id="2100822"/>
    <lineage>
        <taxon>Bacteria</taxon>
        <taxon>Pseudomonadati</taxon>
        <taxon>Pseudomonadota</taxon>
        <taxon>Gammaproteobacteria</taxon>
        <taxon>Oceanospirillales</taxon>
        <taxon>Halomonadaceae</taxon>
        <taxon>Kushneria</taxon>
    </lineage>
</organism>
<gene>
    <name evidence="1" type="ORF">KSP9073_00792</name>
</gene>
<keyword evidence="2" id="KW-1185">Reference proteome</keyword>
<evidence type="ECO:0000313" key="1">
    <source>
        <dbReference type="EMBL" id="SPJ32791.1"/>
    </source>
</evidence>
<reference evidence="2" key="1">
    <citation type="submission" date="2018-03" db="EMBL/GenBank/DDBJ databases">
        <authorList>
            <person name="Navarro De La Torre S."/>
        </authorList>
    </citation>
    <scope>NUCLEOTIDE SEQUENCE [LARGE SCALE GENOMIC DNA]</scope>
    <source>
        <strain evidence="2">EAod3</strain>
    </source>
</reference>
<sequence>MYSMLNIESEMPYYFDAKKLPKEYHQRYLATQTMETLVHDEKNSISRNGILKQGVKKDIYQWSYQPIEYLSELINPELIIKAAAEHLYSLVKKPEYRWLTAIISRINYSRNFLNITTRFDLYDLDNILRDPSLSIHSIHQKKLGDFSLKKEKKSILLLKNKKEIKYNFRLLETNSCKEGKNLFEKGLLDICWGIGTPSSFFNESDTLFPHSGHLPLNYFIKAGSKLENNTWNSLVDFFSNLEISCVAINQTSHRLSREKISAAPFTTSFLFFADKALPLYYSDYPPNDEVAVEICSKSNGKLFPKKIPYENIVMSNSKIQDGVILSIQAPRHGGIVGNYPELYFLSKNNLTSNKEYQKLLETLFKQGATWYDDSAIFKIEKKINKEMRQHFIGQLKPRFRSKYTVPIDQLGLIKLSNIE</sequence>
<accession>A0A2R8CIT9</accession>